<evidence type="ECO:0000256" key="1">
    <source>
        <dbReference type="SAM" id="MobiDB-lite"/>
    </source>
</evidence>
<organism evidence="2 3">
    <name type="scientific">Paramecium sonneborni</name>
    <dbReference type="NCBI Taxonomy" id="65129"/>
    <lineage>
        <taxon>Eukaryota</taxon>
        <taxon>Sar</taxon>
        <taxon>Alveolata</taxon>
        <taxon>Ciliophora</taxon>
        <taxon>Intramacronucleata</taxon>
        <taxon>Oligohymenophorea</taxon>
        <taxon>Peniculida</taxon>
        <taxon>Parameciidae</taxon>
        <taxon>Paramecium</taxon>
    </lineage>
</organism>
<name>A0A8S1KJA2_9CILI</name>
<feature type="compositionally biased region" description="Polar residues" evidence="1">
    <location>
        <begin position="140"/>
        <end position="153"/>
    </location>
</feature>
<evidence type="ECO:0000313" key="2">
    <source>
        <dbReference type="EMBL" id="CAD8052952.1"/>
    </source>
</evidence>
<feature type="region of interest" description="Disordered" evidence="1">
    <location>
        <begin position="140"/>
        <end position="169"/>
    </location>
</feature>
<dbReference type="AlphaFoldDB" id="A0A8S1KJA2"/>
<comment type="caution">
    <text evidence="2">The sequence shown here is derived from an EMBL/GenBank/DDBJ whole genome shotgun (WGS) entry which is preliminary data.</text>
</comment>
<sequence>MITISNKEMNPCRLYLLKTDKLIIRNKQEEGLTFTFIQQKSKQLKLEEQFKFDCNVGNHYLICEKLNLKAEVYVFKTQYDREKYQTQEEEFKATKSEQQYDSDDISNENDEIMSEEIGILPQRKKKLLRWSTIETSSTYYSKKENQSTTSDMSEQLLPEKRGKRKGSDPVIQKTELIVKPKIQRGTNQINNLLQIQQQAKMNLKKQITISQEQLSQLKRNWNAQKLINEYLINQYSYQ</sequence>
<keyword evidence="3" id="KW-1185">Reference proteome</keyword>
<proteinExistence type="predicted"/>
<reference evidence="2" key="1">
    <citation type="submission" date="2021-01" db="EMBL/GenBank/DDBJ databases">
        <authorList>
            <consortium name="Genoscope - CEA"/>
            <person name="William W."/>
        </authorList>
    </citation>
    <scope>NUCLEOTIDE SEQUENCE</scope>
</reference>
<gene>
    <name evidence="2" type="ORF">PSON_ATCC_30995.1.T0070093</name>
</gene>
<accession>A0A8S1KJA2</accession>
<dbReference type="Proteomes" id="UP000692954">
    <property type="component" value="Unassembled WGS sequence"/>
</dbReference>
<dbReference type="EMBL" id="CAJJDN010000007">
    <property type="protein sequence ID" value="CAD8052952.1"/>
    <property type="molecule type" value="Genomic_DNA"/>
</dbReference>
<protein>
    <submittedName>
        <fullName evidence="2">Uncharacterized protein</fullName>
    </submittedName>
</protein>
<evidence type="ECO:0000313" key="3">
    <source>
        <dbReference type="Proteomes" id="UP000692954"/>
    </source>
</evidence>